<dbReference type="AlphaFoldDB" id="A0A8X6Q3M4"/>
<protein>
    <submittedName>
        <fullName evidence="1">Uncharacterized protein</fullName>
    </submittedName>
</protein>
<dbReference type="EMBL" id="BMAW01075711">
    <property type="protein sequence ID" value="GFT98153.1"/>
    <property type="molecule type" value="Genomic_DNA"/>
</dbReference>
<gene>
    <name evidence="1" type="ORF">NPIL_352381</name>
</gene>
<dbReference type="Proteomes" id="UP000887013">
    <property type="component" value="Unassembled WGS sequence"/>
</dbReference>
<keyword evidence="2" id="KW-1185">Reference proteome</keyword>
<evidence type="ECO:0000313" key="1">
    <source>
        <dbReference type="EMBL" id="GFT98153.1"/>
    </source>
</evidence>
<comment type="caution">
    <text evidence="1">The sequence shown here is derived from an EMBL/GenBank/DDBJ whole genome shotgun (WGS) entry which is preliminary data.</text>
</comment>
<proteinExistence type="predicted"/>
<name>A0A8X6Q3M4_NEPPI</name>
<reference evidence="1" key="1">
    <citation type="submission" date="2020-08" db="EMBL/GenBank/DDBJ databases">
        <title>Multicomponent nature underlies the extraordinary mechanical properties of spider dragline silk.</title>
        <authorList>
            <person name="Kono N."/>
            <person name="Nakamura H."/>
            <person name="Mori M."/>
            <person name="Yoshida Y."/>
            <person name="Ohtoshi R."/>
            <person name="Malay A.D."/>
            <person name="Moran D.A.P."/>
            <person name="Tomita M."/>
            <person name="Numata K."/>
            <person name="Arakawa K."/>
        </authorList>
    </citation>
    <scope>NUCLEOTIDE SEQUENCE</scope>
</reference>
<organism evidence="1 2">
    <name type="scientific">Nephila pilipes</name>
    <name type="common">Giant wood spider</name>
    <name type="synonym">Nephila maculata</name>
    <dbReference type="NCBI Taxonomy" id="299642"/>
    <lineage>
        <taxon>Eukaryota</taxon>
        <taxon>Metazoa</taxon>
        <taxon>Ecdysozoa</taxon>
        <taxon>Arthropoda</taxon>
        <taxon>Chelicerata</taxon>
        <taxon>Arachnida</taxon>
        <taxon>Araneae</taxon>
        <taxon>Araneomorphae</taxon>
        <taxon>Entelegynae</taxon>
        <taxon>Araneoidea</taxon>
        <taxon>Nephilidae</taxon>
        <taxon>Nephila</taxon>
    </lineage>
</organism>
<accession>A0A8X6Q3M4</accession>
<sequence>MRKAFSCGCYEGVGNDKIIASIARFVCGNLLCSRFLLKLQGVGPITGLRHTSSLNGKEFVFLFRREVFGKRARYDYAALLCGEMRWICSC</sequence>
<evidence type="ECO:0000313" key="2">
    <source>
        <dbReference type="Proteomes" id="UP000887013"/>
    </source>
</evidence>